<dbReference type="KEGG" id="mgot:MgSA37_01023"/>
<evidence type="ECO:0000313" key="2">
    <source>
        <dbReference type="Proteomes" id="UP000218263"/>
    </source>
</evidence>
<keyword evidence="2" id="KW-1185">Reference proteome</keyword>
<organism evidence="1 2">
    <name type="scientific">Mucilaginibacter gotjawali</name>
    <dbReference type="NCBI Taxonomy" id="1550579"/>
    <lineage>
        <taxon>Bacteria</taxon>
        <taxon>Pseudomonadati</taxon>
        <taxon>Bacteroidota</taxon>
        <taxon>Sphingobacteriia</taxon>
        <taxon>Sphingobacteriales</taxon>
        <taxon>Sphingobacteriaceae</taxon>
        <taxon>Mucilaginibacter</taxon>
    </lineage>
</organism>
<reference evidence="1 2" key="1">
    <citation type="submission" date="2015-12" db="EMBL/GenBank/DDBJ databases">
        <title>Genome sequence of Mucilaginibacter gotjawali.</title>
        <authorList>
            <person name="Lee J.S."/>
            <person name="Lee K.C."/>
            <person name="Kim K.K."/>
            <person name="Lee B.W."/>
        </authorList>
    </citation>
    <scope>NUCLEOTIDE SEQUENCE [LARGE SCALE GENOMIC DNA]</scope>
    <source>
        <strain evidence="1 2">SA3-7</strain>
    </source>
</reference>
<dbReference type="AlphaFoldDB" id="A0A110B1N9"/>
<evidence type="ECO:0000313" key="1">
    <source>
        <dbReference type="EMBL" id="BAU52859.1"/>
    </source>
</evidence>
<protein>
    <submittedName>
        <fullName evidence="1">Uncharacterized protein</fullName>
    </submittedName>
</protein>
<dbReference type="Proteomes" id="UP000218263">
    <property type="component" value="Chromosome"/>
</dbReference>
<accession>A0A110B1N9</accession>
<name>A0A110B1N9_9SPHI</name>
<dbReference type="EMBL" id="AP017313">
    <property type="protein sequence ID" value="BAU52859.1"/>
    <property type="molecule type" value="Genomic_DNA"/>
</dbReference>
<proteinExistence type="predicted"/>
<sequence>MNLTVGFKLQAGRQISEVLRSAFEAKARAMLHYLSAAHEVLS</sequence>
<gene>
    <name evidence="1" type="ORF">MgSA37_01023</name>
</gene>